<dbReference type="InterPro" id="IPR004869">
    <property type="entry name" value="MMPL_dom"/>
</dbReference>
<proteinExistence type="predicted"/>
<feature type="transmembrane region" description="Helical" evidence="6">
    <location>
        <begin position="262"/>
        <end position="279"/>
    </location>
</feature>
<feature type="transmembrane region" description="Helical" evidence="6">
    <location>
        <begin position="238"/>
        <end position="256"/>
    </location>
</feature>
<protein>
    <submittedName>
        <fullName evidence="8">RND family transporter</fullName>
    </submittedName>
</protein>
<dbReference type="RefSeq" id="WP_379910465.1">
    <property type="nucleotide sequence ID" value="NZ_JBHSWE010000001.1"/>
</dbReference>
<feature type="transmembrane region" description="Helical" evidence="6">
    <location>
        <begin position="286"/>
        <end position="306"/>
    </location>
</feature>
<feature type="transmembrane region" description="Helical" evidence="6">
    <location>
        <begin position="435"/>
        <end position="458"/>
    </location>
</feature>
<dbReference type="Gene3D" id="1.20.1640.10">
    <property type="entry name" value="Multidrug efflux transporter AcrB transmembrane domain"/>
    <property type="match status" value="2"/>
</dbReference>
<keyword evidence="5 6" id="KW-0472">Membrane</keyword>
<dbReference type="InterPro" id="IPR000731">
    <property type="entry name" value="SSD"/>
</dbReference>
<keyword evidence="4 6" id="KW-1133">Transmembrane helix</keyword>
<organism evidence="8 9">
    <name type="scientific">Marinobacterium aestuariivivens</name>
    <dbReference type="NCBI Taxonomy" id="1698799"/>
    <lineage>
        <taxon>Bacteria</taxon>
        <taxon>Pseudomonadati</taxon>
        <taxon>Pseudomonadota</taxon>
        <taxon>Gammaproteobacteria</taxon>
        <taxon>Oceanospirillales</taxon>
        <taxon>Oceanospirillaceae</taxon>
        <taxon>Marinobacterium</taxon>
    </lineage>
</organism>
<keyword evidence="9" id="KW-1185">Reference proteome</keyword>
<reference evidence="9" key="1">
    <citation type="journal article" date="2019" name="Int. J. Syst. Evol. Microbiol.">
        <title>The Global Catalogue of Microorganisms (GCM) 10K type strain sequencing project: providing services to taxonomists for standard genome sequencing and annotation.</title>
        <authorList>
            <consortium name="The Broad Institute Genomics Platform"/>
            <consortium name="The Broad Institute Genome Sequencing Center for Infectious Disease"/>
            <person name="Wu L."/>
            <person name="Ma J."/>
        </authorList>
    </citation>
    <scope>NUCLEOTIDE SEQUENCE [LARGE SCALE GENOMIC DNA]</scope>
    <source>
        <strain evidence="9">NBRC 111756</strain>
    </source>
</reference>
<feature type="transmembrane region" description="Helical" evidence="6">
    <location>
        <begin position="771"/>
        <end position="789"/>
    </location>
</feature>
<comment type="caution">
    <text evidence="8">The sequence shown here is derived from an EMBL/GenBank/DDBJ whole genome shotgun (WGS) entry which is preliminary data.</text>
</comment>
<evidence type="ECO:0000256" key="6">
    <source>
        <dbReference type="SAM" id="Phobius"/>
    </source>
</evidence>
<name>A0ABW2A3A5_9GAMM</name>
<keyword evidence="3 6" id="KW-0812">Transmembrane</keyword>
<dbReference type="PANTHER" id="PTHR33406:SF12">
    <property type="entry name" value="BLR2997 PROTEIN"/>
    <property type="match status" value="1"/>
</dbReference>
<dbReference type="InterPro" id="IPR050545">
    <property type="entry name" value="Mycobact_MmpL"/>
</dbReference>
<dbReference type="SUPFAM" id="SSF82866">
    <property type="entry name" value="Multidrug efflux transporter AcrB transmembrane domain"/>
    <property type="match status" value="2"/>
</dbReference>
<feature type="transmembrane region" description="Helical" evidence="6">
    <location>
        <begin position="388"/>
        <end position="414"/>
    </location>
</feature>
<evidence type="ECO:0000256" key="1">
    <source>
        <dbReference type="ARBA" id="ARBA00004651"/>
    </source>
</evidence>
<evidence type="ECO:0000256" key="3">
    <source>
        <dbReference type="ARBA" id="ARBA00022692"/>
    </source>
</evidence>
<feature type="transmembrane region" description="Helical" evidence="6">
    <location>
        <begin position="312"/>
        <end position="334"/>
    </location>
</feature>
<feature type="transmembrane region" description="Helical" evidence="6">
    <location>
        <begin position="693"/>
        <end position="717"/>
    </location>
</feature>
<evidence type="ECO:0000313" key="9">
    <source>
        <dbReference type="Proteomes" id="UP001596422"/>
    </source>
</evidence>
<evidence type="ECO:0000256" key="2">
    <source>
        <dbReference type="ARBA" id="ARBA00022475"/>
    </source>
</evidence>
<feature type="domain" description="SSD" evidence="7">
    <location>
        <begin position="695"/>
        <end position="822"/>
    </location>
</feature>
<dbReference type="Pfam" id="PF03176">
    <property type="entry name" value="MMPL"/>
    <property type="match status" value="2"/>
</dbReference>
<comment type="subcellular location">
    <subcellularLocation>
        <location evidence="1">Cell membrane</location>
        <topology evidence="1">Multi-pass membrane protein</topology>
    </subcellularLocation>
</comment>
<evidence type="ECO:0000313" key="8">
    <source>
        <dbReference type="EMBL" id="MFC6671996.1"/>
    </source>
</evidence>
<dbReference type="Proteomes" id="UP001596422">
    <property type="component" value="Unassembled WGS sequence"/>
</dbReference>
<feature type="transmembrane region" description="Helical" evidence="6">
    <location>
        <begin position="723"/>
        <end position="745"/>
    </location>
</feature>
<feature type="transmembrane region" description="Helical" evidence="6">
    <location>
        <begin position="363"/>
        <end position="382"/>
    </location>
</feature>
<feature type="transmembrane region" description="Helical" evidence="6">
    <location>
        <begin position="795"/>
        <end position="816"/>
    </location>
</feature>
<dbReference type="PROSITE" id="PS50156">
    <property type="entry name" value="SSD"/>
    <property type="match status" value="1"/>
</dbReference>
<keyword evidence="2" id="KW-1003">Cell membrane</keyword>
<sequence length="828" mass="92027">MHDRLERFFAALFRYPLLVLIPVLVAVLLLASQIPRLTLDASAESLVLEGDQALELFREVNNRYGSESFLLVTYAPDAGLYSDAVLGRLARLRDELAALPGVASVTSILDVPLLYSPPVSLSNLDRDIRYLHEQDVDRELAAREFRESPLYRQLLTGKDGGTTALQVNLQRDERYFELLEARDSLRGKQRREGLSGQEGAALKQAEKAFRDYAVAANERQRELVSAVRLILDGYRNHATIFLGGVPMIAADMIAFIENDLLIFGGATVLFIIVLMAVIFRRLRWIVLPLATCLLAAGAMLGFIAWLEWQLTVISSNFVALLLIITLSVSIHLVVRFREYQQETPDASQRELVIRTLVFMAKPCLYTSLTTLVAFASLVVSGIRPVIDFGWMMTIGVLAALLAAFTILPAGLMLLPRIRSESRPRHRPLTHYFARVTDHHGTAVLAVSAALLILGAVGISRLQVENRFIDYFHETTEIYQGMVVIDRELGGTIPLDILLTAPEPTAAYETDSEDPFAGAFGEGTADDPFATTARPQTGYWYSRSGLEELTRVHRFLESLDETGKVLSLASLYEVLKDLSGDDIDDFQLALVRKNLPEDVRRLLIQSYLASEGNETRLNVRVMETSRSLRREALLEKIQGFLVDEMGYPPERVRMTGMLVLYNNMLQSLFGSQIATLGAVFVAITLMFTLLFRSLYLALIAIAPNLLAAATVLGIMGWAGIPLDMMTITIAAITVGIGVDDTIHYIHRFRREFARDRDYRATLYRCHGSIGKAMFYTSVIIIAGFAILTLSNFTPTIYFGLLTGLAMLSALLGALLLLPKLLMLLKPLGK</sequence>
<dbReference type="EMBL" id="JBHSWE010000001">
    <property type="protein sequence ID" value="MFC6671996.1"/>
    <property type="molecule type" value="Genomic_DNA"/>
</dbReference>
<evidence type="ECO:0000256" key="5">
    <source>
        <dbReference type="ARBA" id="ARBA00023136"/>
    </source>
</evidence>
<feature type="transmembrane region" description="Helical" evidence="6">
    <location>
        <begin position="12"/>
        <end position="31"/>
    </location>
</feature>
<evidence type="ECO:0000259" key="7">
    <source>
        <dbReference type="PROSITE" id="PS50156"/>
    </source>
</evidence>
<gene>
    <name evidence="8" type="ORF">ACFQDL_19455</name>
</gene>
<dbReference type="PANTHER" id="PTHR33406">
    <property type="entry name" value="MEMBRANE PROTEIN MJ1562-RELATED"/>
    <property type="match status" value="1"/>
</dbReference>
<evidence type="ECO:0000256" key="4">
    <source>
        <dbReference type="ARBA" id="ARBA00022989"/>
    </source>
</evidence>
<accession>A0ABW2A3A5</accession>
<feature type="transmembrane region" description="Helical" evidence="6">
    <location>
        <begin position="667"/>
        <end position="686"/>
    </location>
</feature>